<reference evidence="2 3" key="1">
    <citation type="journal article" date="2015" name="Int. J. Syst. Evol. Microbiol.">
        <title>Hyunsoonleella pacifica sp. nov., isolated from seawater of South Pacific Gyre.</title>
        <authorList>
            <person name="Gao X."/>
            <person name="Zhang Z."/>
            <person name="Dai X."/>
            <person name="Zhang X.H."/>
        </authorList>
    </citation>
    <scope>NUCLEOTIDE SEQUENCE [LARGE SCALE GENOMIC DNA]</scope>
    <source>
        <strain evidence="2 3">SW033</strain>
    </source>
</reference>
<comment type="caution">
    <text evidence="2">The sequence shown here is derived from an EMBL/GenBank/DDBJ whole genome shotgun (WGS) entry which is preliminary data.</text>
</comment>
<evidence type="ECO:0000256" key="1">
    <source>
        <dbReference type="SAM" id="SignalP"/>
    </source>
</evidence>
<dbReference type="Proteomes" id="UP000292372">
    <property type="component" value="Unassembled WGS sequence"/>
</dbReference>
<dbReference type="AlphaFoldDB" id="A0A4Q9FP76"/>
<dbReference type="EMBL" id="SIRS01000003">
    <property type="protein sequence ID" value="TBN16525.1"/>
    <property type="molecule type" value="Genomic_DNA"/>
</dbReference>
<dbReference type="RefSeq" id="WP_130936506.1">
    <property type="nucleotide sequence ID" value="NZ_BMEE01000002.1"/>
</dbReference>
<evidence type="ECO:0000313" key="2">
    <source>
        <dbReference type="EMBL" id="TBN16525.1"/>
    </source>
</evidence>
<accession>A0A4Q9FP76</accession>
<evidence type="ECO:0008006" key="4">
    <source>
        <dbReference type="Google" id="ProtNLM"/>
    </source>
</evidence>
<gene>
    <name evidence="2" type="ORF">EYD46_07760</name>
</gene>
<sequence>MKIKLLLSLFFISSSQFIIAQVGINTTNPNSALHISSSNQATPAITDGILIPKIDEFPATNPGVNQNGMLVFVTGSGTPIEGFYYWNNATTSWIPFVKQIDDLSDGKSDIDGSNNGSSIFLGIGAGNADDASHNRNIGIGLNTLNNVIGNTANQGEQNIAIGFQSLQLNISGSYNVAIGSSTLDANTSGRNNTAIGHNALTNNVDGLRNTAIGFATLVANTSGRNNTAIGGNALNSNTSGSSNVAIGAFSLGENIFGQNNSSTGNQSLRFNIYGDNNTAVGDYAGRSLDDDNASDLNNDRNVFIGASSGNSDINSSNNVYIGFESGGGNYDPETNTGTAENKSGNVFIGYQSGMQESGSNKLYIDNSSTTAPLIYGDFQTNNIEINGDLKVADQNVFKSGRFTAAQASALTAVDGDFIYVTSTNATFTTIGFWGFEAGAWVKL</sequence>
<protein>
    <recommendedName>
        <fullName evidence="4">Trimeric autotransporter adhesin YadA-like head domain-containing protein</fullName>
    </recommendedName>
</protein>
<name>A0A4Q9FP76_9FLAO</name>
<keyword evidence="1" id="KW-0732">Signal</keyword>
<proteinExistence type="predicted"/>
<feature type="signal peptide" evidence="1">
    <location>
        <begin position="1"/>
        <end position="20"/>
    </location>
</feature>
<organism evidence="2 3">
    <name type="scientific">Hyunsoonleella pacifica</name>
    <dbReference type="NCBI Taxonomy" id="1080224"/>
    <lineage>
        <taxon>Bacteria</taxon>
        <taxon>Pseudomonadati</taxon>
        <taxon>Bacteroidota</taxon>
        <taxon>Flavobacteriia</taxon>
        <taxon>Flavobacteriales</taxon>
        <taxon>Flavobacteriaceae</taxon>
    </lineage>
</organism>
<evidence type="ECO:0000313" key="3">
    <source>
        <dbReference type="Proteomes" id="UP000292372"/>
    </source>
</evidence>
<keyword evidence="3" id="KW-1185">Reference proteome</keyword>
<dbReference type="OrthoDB" id="1488700at2"/>
<feature type="chain" id="PRO_5020431314" description="Trimeric autotransporter adhesin YadA-like head domain-containing protein" evidence="1">
    <location>
        <begin position="21"/>
        <end position="443"/>
    </location>
</feature>